<name>A0A2K1R3I4_9PEZI</name>
<comment type="caution">
    <text evidence="2">The sequence shown here is derived from an EMBL/GenBank/DDBJ whole genome shotgun (WGS) entry which is preliminary data.</text>
</comment>
<accession>A0A2K1R3I4</accession>
<proteinExistence type="predicted"/>
<evidence type="ECO:0000256" key="1">
    <source>
        <dbReference type="SAM" id="MobiDB-lite"/>
    </source>
</evidence>
<dbReference type="EMBL" id="NKHZ01000001">
    <property type="protein sequence ID" value="PNS21844.1"/>
    <property type="molecule type" value="Genomic_DNA"/>
</dbReference>
<feature type="compositionally biased region" description="Low complexity" evidence="1">
    <location>
        <begin position="29"/>
        <end position="51"/>
    </location>
</feature>
<feature type="region of interest" description="Disordered" evidence="1">
    <location>
        <begin position="1"/>
        <end position="92"/>
    </location>
</feature>
<dbReference type="InParanoid" id="A0A2K1R3I4"/>
<dbReference type="STRING" id="2082308.A0A2K1R3I4"/>
<organism evidence="2 3">
    <name type="scientific">Sphaceloma murrayae</name>
    <dbReference type="NCBI Taxonomy" id="2082308"/>
    <lineage>
        <taxon>Eukaryota</taxon>
        <taxon>Fungi</taxon>
        <taxon>Dikarya</taxon>
        <taxon>Ascomycota</taxon>
        <taxon>Pezizomycotina</taxon>
        <taxon>Dothideomycetes</taxon>
        <taxon>Dothideomycetidae</taxon>
        <taxon>Myriangiales</taxon>
        <taxon>Elsinoaceae</taxon>
        <taxon>Sphaceloma</taxon>
    </lineage>
</organism>
<keyword evidence="3" id="KW-1185">Reference proteome</keyword>
<dbReference type="AlphaFoldDB" id="A0A2K1R3I4"/>
<dbReference type="OrthoDB" id="2103031at2759"/>
<evidence type="ECO:0000313" key="2">
    <source>
        <dbReference type="EMBL" id="PNS21844.1"/>
    </source>
</evidence>
<protein>
    <submittedName>
        <fullName evidence="2">Cytokinesis protein sepA</fullName>
    </submittedName>
</protein>
<evidence type="ECO:0000313" key="3">
    <source>
        <dbReference type="Proteomes" id="UP000243797"/>
    </source>
</evidence>
<reference evidence="2 3" key="1">
    <citation type="submission" date="2017-06" db="EMBL/GenBank/DDBJ databases">
        <title>Draft genome sequence of a variant of Elsinoe murrayae.</title>
        <authorList>
            <person name="Cheng Q."/>
        </authorList>
    </citation>
    <scope>NUCLEOTIDE SEQUENCE [LARGE SCALE GENOMIC DNA]</scope>
    <source>
        <strain evidence="2 3">CQ-2017a</strain>
    </source>
</reference>
<sequence length="332" mass="37457">MGWFWNSAPSGDAYDSLDSRTKDLLNSEAPPAQLPSAPSPGPSTTTSASPPKTYRERLGLNDPSQPPTSTPASPQTPATTQSAPSAPPQSLYPDGRYAHLWATYRPPSDASTGTASQDQLTNILSSYSTRRAEVSRAALENCVEEHIAENECFASGTLMKKMKGCREESTTFSRCYTLQARFLKAMGYMDLEIDRDGRGEERREGMRARADEIWGEVRRREKAEKEGRGREEGPLRVGWVEVEGGEEERVEKLLSWFKEDKRNEIREQIRKLRPSQRELELELRIAEAKADAGYGVEVGKYFEQEREDRRARQKKGQSTLGDWLKWMGGWSQ</sequence>
<feature type="compositionally biased region" description="Low complexity" evidence="1">
    <location>
        <begin position="70"/>
        <end position="84"/>
    </location>
</feature>
<gene>
    <name evidence="2" type="ORF">CAC42_442</name>
</gene>
<dbReference type="Proteomes" id="UP000243797">
    <property type="component" value="Unassembled WGS sequence"/>
</dbReference>